<dbReference type="FunFam" id="3.30.70.270:FF:000001">
    <property type="entry name" value="Diguanylate cyclase domain protein"/>
    <property type="match status" value="1"/>
</dbReference>
<dbReference type="Proteomes" id="UP000807785">
    <property type="component" value="Unassembled WGS sequence"/>
</dbReference>
<dbReference type="GO" id="GO:0003824">
    <property type="term" value="F:catalytic activity"/>
    <property type="evidence" value="ECO:0007669"/>
    <property type="project" value="UniProtKB-ARBA"/>
</dbReference>
<proteinExistence type="inferred from homology"/>
<dbReference type="AlphaFoldDB" id="A0A9D7E7T2"/>
<dbReference type="Gene3D" id="1.20.120.50">
    <property type="entry name" value="Hemerythrin-like"/>
    <property type="match status" value="1"/>
</dbReference>
<dbReference type="Pfam" id="PF00990">
    <property type="entry name" value="GGDEF"/>
    <property type="match status" value="1"/>
</dbReference>
<dbReference type="Pfam" id="PF01814">
    <property type="entry name" value="Hemerythrin"/>
    <property type="match status" value="1"/>
</dbReference>
<dbReference type="PANTHER" id="PTHR46663">
    <property type="entry name" value="DIGUANYLATE CYCLASE DGCT-RELATED"/>
    <property type="match status" value="1"/>
</dbReference>
<evidence type="ECO:0000259" key="4">
    <source>
        <dbReference type="PROSITE" id="PS50887"/>
    </source>
</evidence>
<dbReference type="PROSITE" id="PS50887">
    <property type="entry name" value="GGDEF"/>
    <property type="match status" value="1"/>
</dbReference>
<organism evidence="5 6">
    <name type="scientific">Candidatus Methylophosphatis roskildensis</name>
    <dbReference type="NCBI Taxonomy" id="2899263"/>
    <lineage>
        <taxon>Bacteria</taxon>
        <taxon>Pseudomonadati</taxon>
        <taxon>Pseudomonadota</taxon>
        <taxon>Betaproteobacteria</taxon>
        <taxon>Nitrosomonadales</taxon>
        <taxon>Sterolibacteriaceae</taxon>
        <taxon>Candidatus Methylophosphatis</taxon>
    </lineage>
</organism>
<evidence type="ECO:0000313" key="6">
    <source>
        <dbReference type="Proteomes" id="UP000807785"/>
    </source>
</evidence>
<evidence type="ECO:0000256" key="3">
    <source>
        <dbReference type="ARBA" id="ARBA00023004"/>
    </source>
</evidence>
<dbReference type="SUPFAM" id="SSF55073">
    <property type="entry name" value="Nucleotide cyclase"/>
    <property type="match status" value="1"/>
</dbReference>
<reference evidence="5" key="1">
    <citation type="submission" date="2020-10" db="EMBL/GenBank/DDBJ databases">
        <title>Connecting structure to function with the recovery of over 1000 high-quality activated sludge metagenome-assembled genomes encoding full-length rRNA genes using long-read sequencing.</title>
        <authorList>
            <person name="Singleton C.M."/>
            <person name="Petriglieri F."/>
            <person name="Kristensen J.M."/>
            <person name="Kirkegaard R.H."/>
            <person name="Michaelsen T.Y."/>
            <person name="Andersen M.H."/>
            <person name="Karst S.M."/>
            <person name="Dueholm M.S."/>
            <person name="Nielsen P.H."/>
            <person name="Albertsen M."/>
        </authorList>
    </citation>
    <scope>NUCLEOTIDE SEQUENCE</scope>
    <source>
        <strain evidence="5">Bjer_18-Q3-R1-45_BAT3C.347</strain>
    </source>
</reference>
<protein>
    <submittedName>
        <fullName evidence="5">Bacteriohemerythrin</fullName>
    </submittedName>
</protein>
<evidence type="ECO:0000313" key="5">
    <source>
        <dbReference type="EMBL" id="MBK6975477.1"/>
    </source>
</evidence>
<dbReference type="SUPFAM" id="SSF47188">
    <property type="entry name" value="Hemerythrin-like"/>
    <property type="match status" value="1"/>
</dbReference>
<comment type="similarity">
    <text evidence="1">Belongs to the hemerythrin family.</text>
</comment>
<accession>A0A9D7E7T2</accession>
<dbReference type="NCBIfam" id="TIGR00254">
    <property type="entry name" value="GGDEF"/>
    <property type="match status" value="1"/>
</dbReference>
<feature type="domain" description="GGDEF" evidence="4">
    <location>
        <begin position="160"/>
        <end position="294"/>
    </location>
</feature>
<evidence type="ECO:0000256" key="2">
    <source>
        <dbReference type="ARBA" id="ARBA00022723"/>
    </source>
</evidence>
<dbReference type="InterPro" id="IPR012827">
    <property type="entry name" value="Hemerythrin_metal-bd"/>
</dbReference>
<gene>
    <name evidence="5" type="ORF">IPH26_21835</name>
</gene>
<dbReference type="InterPro" id="IPR029787">
    <property type="entry name" value="Nucleotide_cyclase"/>
</dbReference>
<dbReference type="EMBL" id="JADJEV010000005">
    <property type="protein sequence ID" value="MBK6975477.1"/>
    <property type="molecule type" value="Genomic_DNA"/>
</dbReference>
<keyword evidence="3" id="KW-0408">Iron</keyword>
<dbReference type="InterPro" id="IPR000160">
    <property type="entry name" value="GGDEF_dom"/>
</dbReference>
<dbReference type="CDD" id="cd12107">
    <property type="entry name" value="Hemerythrin"/>
    <property type="match status" value="1"/>
</dbReference>
<dbReference type="InterPro" id="IPR043128">
    <property type="entry name" value="Rev_trsase/Diguanyl_cyclase"/>
</dbReference>
<dbReference type="InterPro" id="IPR052163">
    <property type="entry name" value="DGC-Regulatory_Protein"/>
</dbReference>
<dbReference type="NCBIfam" id="NF033749">
    <property type="entry name" value="bact_hemeryth"/>
    <property type="match status" value="1"/>
</dbReference>
<evidence type="ECO:0000256" key="1">
    <source>
        <dbReference type="ARBA" id="ARBA00010587"/>
    </source>
</evidence>
<dbReference type="SMART" id="SM00267">
    <property type="entry name" value="GGDEF"/>
    <property type="match status" value="1"/>
</dbReference>
<dbReference type="Gene3D" id="3.30.70.270">
    <property type="match status" value="1"/>
</dbReference>
<dbReference type="InterPro" id="IPR035938">
    <property type="entry name" value="Hemerythrin-like_sf"/>
</dbReference>
<dbReference type="NCBIfam" id="TIGR02481">
    <property type="entry name" value="hemeryth_dom"/>
    <property type="match status" value="1"/>
</dbReference>
<sequence length="433" mass="47425">MPPLPETLLAWLDEGTDQGVYVLSRGKLEYANAAFQAVLDEDALDLAEFVGRSRILPEHGEASARQPTGDEKAPLRLPSQPVRLAARDGAVHRLVAQEWLIRSRDGALIVGCISPPTDTADSDHALLRVALYDALTGLPNRSLLEDRLFQAIARVRRNGKLAALLYADLDGFKPVNDRHGHQAGDLVLQTVSGRMLACVRETDTVARIGGDEFAIVLEQPEHVSQVRLVAKKLIASVGEPIELPSGAAVCVSCSIGISLCPTNGMNLRALMNAADQAMYLSKNQGSGQFRVSAESAVAVEPLEWMDEHEAGSIGVAEIDRQHEELIAMANRLHHAIDNSESYAVQSSLLDHLISFAQFHFASEEALMDRYDDPGAEAHKRQHAQLIAQVLFFRHALSNSDSQMILSALRPWLIRHIRSCDRELGIFLQAQGVR</sequence>
<dbReference type="PANTHER" id="PTHR46663:SF2">
    <property type="entry name" value="GGDEF DOMAIN-CONTAINING PROTEIN"/>
    <property type="match status" value="1"/>
</dbReference>
<dbReference type="CDD" id="cd01949">
    <property type="entry name" value="GGDEF"/>
    <property type="match status" value="1"/>
</dbReference>
<comment type="caution">
    <text evidence="5">The sequence shown here is derived from an EMBL/GenBank/DDBJ whole genome shotgun (WGS) entry which is preliminary data.</text>
</comment>
<name>A0A9D7E7T2_9PROT</name>
<dbReference type="GO" id="GO:0046872">
    <property type="term" value="F:metal ion binding"/>
    <property type="evidence" value="ECO:0007669"/>
    <property type="project" value="UniProtKB-KW"/>
</dbReference>
<dbReference type="InterPro" id="IPR012312">
    <property type="entry name" value="Hemerythrin-like"/>
</dbReference>
<keyword evidence="2" id="KW-0479">Metal-binding</keyword>